<feature type="region of interest" description="Disordered" evidence="1">
    <location>
        <begin position="50"/>
        <end position="74"/>
    </location>
</feature>
<feature type="compositionally biased region" description="Polar residues" evidence="1">
    <location>
        <begin position="784"/>
        <end position="797"/>
    </location>
</feature>
<name>A0A0S4IQC4_BODSA</name>
<dbReference type="OrthoDB" id="2897838at2759"/>
<feature type="compositionally biased region" description="Polar residues" evidence="1">
    <location>
        <begin position="607"/>
        <end position="616"/>
    </location>
</feature>
<sequence length="1392" mass="156271">MKAMKQMKALKSRVGVAAPFVPASAEDVSRAFLSAVPGDFVLWRWRPVPGEEEEEEAEEVSAENDDDEHSEDDTNPAVWLGVVVGGAGSRYLAEVLWEPQLSTCLSAPYRSGVRLRTGFEYEVPLVSKPPGRLLLSPVKPVKKHRTEPLVAPQAHFLIEDTVPSVPQQQQPPVSQFEDTAPSAPQQQQPPVVQYEDVPHHTTEPLTHQPSWFPTAPPATHWYPPSATPAPLHHWHPQQPATLAPPYQQYPPPPAPQAPTEKKTFRHVTHDIAFPTSHPLERAVIALAPLYWVETQARESRSIVEHGYTFALLQLKAAIPGLTPTSASLIDAGGEIVLCSLPCVCSVEGTSPPPKHGSTCCGAPCSWRPRRRWRKAAPRGIMHLPRRPPPHGRGRNMILLQCTEKSLFAPPTHTTTNPQLCPLPSPLHQRNQAKVPKLTTTTATGVTDWRTPHTQTQHETLITQHPTNLTLTIKQQQQQQQRPRTVDQGEQLNWPQASTKTRTRFDELITTTAQGFKTEGWIRLCRRFPLPCRNVGHGTVCMDAPGQGNTQVAVFHNSNILGCTHVQLEAPPRPLRRRRLEDRGPFRKASSGRAHTLPRNNARGGPASPSTTALSHTYRTRRDSSNLRRFHNRRENQRRSTTPSGRRDTNRSFPSPHIQTRQNSSLHTTLYGAPRHTTRGLPTPGPLRVEPETGRPTLPRLHTRRPAEHSTGAPAVATNAQPRTTFSTEGRPHNDGTTRCPTGGHPSPILASLDRRYAETLPPRRCSGPCRSSTHSPDLTDGNARDTTAIPQPVSSENTDGKRLHPNMLSHIWPMKNRTHASHNELQLPLHAKPTLQRTLDEKLKQIQTIEILTDSDNRLSMRFAKILQILENLPTTFVNPRDARHCTPELSAEDPEALLKGGIVDEETHLNAQTTAELPRPLSSDLRPFTTPEKEPPVRRRFVAHTPHTNEMFDELLTDDMELPSPQECASDAMYAHAATVDVKACFHGFVLPHRLRYWRFTHRGKTYRLRTIPTGASWCPLLAQTFGLALAQLLQYIIPTIKVRVYIDNFRFSANDIHVVEAAVLQFYRICNHFGVSLNEDCEETLNMIKTQHYDFLGITYNHQLHTTQLTQKLRTKITRLASLNEPEVASLTFRQLLSMYGLLNHASSITGSPRAKWYYLLKFLRRSASRKVQLNAQADIWPSLRGQIQTWAAEELARPPVVHSHLHREISATVYTDASNSGWGIVVFRDDGPTTIRGGTWKISESPLHINLKETITVLFALDLLSEKHFRPLTHVSLLVDNTSAIAAVEKGTSRSYELNQLAWLITLHEKRPLINNIHYVQSAKNHADWVSRVPEWAWPQVQTTHTSTTSIQYNNIRRRALTLMALGTAETEKSTTVSETPDKKLTHML</sequence>
<gene>
    <name evidence="2" type="ORF">BSAL_49770c</name>
</gene>
<accession>A0A0S4IQC4</accession>
<feature type="compositionally biased region" description="Basic and acidic residues" evidence="1">
    <location>
        <begin position="1383"/>
        <end position="1392"/>
    </location>
</feature>
<feature type="compositionally biased region" description="Polar residues" evidence="1">
    <location>
        <begin position="650"/>
        <end position="667"/>
    </location>
</feature>
<dbReference type="SUPFAM" id="SSF56672">
    <property type="entry name" value="DNA/RNA polymerases"/>
    <property type="match status" value="1"/>
</dbReference>
<feature type="region of interest" description="Disordered" evidence="1">
    <location>
        <begin position="164"/>
        <end position="191"/>
    </location>
</feature>
<protein>
    <recommendedName>
        <fullName evidence="4">Reverse transcriptase domain-containing protein</fullName>
    </recommendedName>
</protein>
<dbReference type="Proteomes" id="UP000051952">
    <property type="component" value="Unassembled WGS sequence"/>
</dbReference>
<organism evidence="2 3">
    <name type="scientific">Bodo saltans</name>
    <name type="common">Flagellated protozoan</name>
    <dbReference type="NCBI Taxonomy" id="75058"/>
    <lineage>
        <taxon>Eukaryota</taxon>
        <taxon>Discoba</taxon>
        <taxon>Euglenozoa</taxon>
        <taxon>Kinetoplastea</taxon>
        <taxon>Metakinetoplastina</taxon>
        <taxon>Eubodonida</taxon>
        <taxon>Bodonidae</taxon>
        <taxon>Bodo</taxon>
    </lineage>
</organism>
<proteinExistence type="predicted"/>
<evidence type="ECO:0000313" key="3">
    <source>
        <dbReference type="Proteomes" id="UP000051952"/>
    </source>
</evidence>
<feature type="region of interest" description="Disordered" evidence="1">
    <location>
        <begin position="917"/>
        <end position="936"/>
    </location>
</feature>
<dbReference type="InterPro" id="IPR043502">
    <property type="entry name" value="DNA/RNA_pol_sf"/>
</dbReference>
<feature type="compositionally biased region" description="Low complexity" evidence="1">
    <location>
        <begin position="164"/>
        <end position="175"/>
    </location>
</feature>
<dbReference type="EMBL" id="CYKH01000025">
    <property type="protein sequence ID" value="CUE61285.1"/>
    <property type="molecule type" value="Genomic_DNA"/>
</dbReference>
<evidence type="ECO:0000256" key="1">
    <source>
        <dbReference type="SAM" id="MobiDB-lite"/>
    </source>
</evidence>
<dbReference type="VEuPathDB" id="TriTrypDB:BSAL_85975"/>
<feature type="region of interest" description="Disordered" evidence="1">
    <location>
        <begin position="760"/>
        <end position="802"/>
    </location>
</feature>
<feature type="region of interest" description="Disordered" evidence="1">
    <location>
        <begin position="573"/>
        <end position="745"/>
    </location>
</feature>
<feature type="compositionally biased region" description="Polar residues" evidence="1">
    <location>
        <begin position="717"/>
        <end position="727"/>
    </location>
</feature>
<dbReference type="CDD" id="cd09275">
    <property type="entry name" value="RNase_HI_RT_DIRS1"/>
    <property type="match status" value="1"/>
</dbReference>
<evidence type="ECO:0008006" key="4">
    <source>
        <dbReference type="Google" id="ProtNLM"/>
    </source>
</evidence>
<reference evidence="3" key="1">
    <citation type="submission" date="2015-09" db="EMBL/GenBank/DDBJ databases">
        <authorList>
            <consortium name="Pathogen Informatics"/>
        </authorList>
    </citation>
    <scope>NUCLEOTIDE SEQUENCE [LARGE SCALE GENOMIC DNA]</scope>
    <source>
        <strain evidence="3">Lake Konstanz</strain>
    </source>
</reference>
<feature type="region of interest" description="Disordered" evidence="1">
    <location>
        <begin position="1373"/>
        <end position="1392"/>
    </location>
</feature>
<keyword evidence="3" id="KW-1185">Reference proteome</keyword>
<evidence type="ECO:0000313" key="2">
    <source>
        <dbReference type="EMBL" id="CUE61285.1"/>
    </source>
</evidence>